<name>A0A7W8DN53_9BACT</name>
<dbReference type="EMBL" id="JACHIF010000001">
    <property type="protein sequence ID" value="MBB5036184.1"/>
    <property type="molecule type" value="Genomic_DNA"/>
</dbReference>
<evidence type="ECO:0000256" key="1">
    <source>
        <dbReference type="SAM" id="Phobius"/>
    </source>
</evidence>
<protein>
    <submittedName>
        <fullName evidence="2">Uncharacterized protein</fullName>
    </submittedName>
</protein>
<dbReference type="RefSeq" id="WP_184204703.1">
    <property type="nucleotide sequence ID" value="NZ_JACHIF010000001.1"/>
</dbReference>
<sequence length="62" mass="7069">MNFESWTSWSFNSAFTFQYLLGALSLYERSEMPQMTMDELPSRRMGFSGARDVTVCTRATAG</sequence>
<proteinExistence type="predicted"/>
<keyword evidence="1" id="KW-1133">Transmembrane helix</keyword>
<comment type="caution">
    <text evidence="2">The sequence shown here is derived from an EMBL/GenBank/DDBJ whole genome shotgun (WGS) entry which is preliminary data.</text>
</comment>
<gene>
    <name evidence="2" type="ORF">HNQ64_000418</name>
</gene>
<reference evidence="2 3" key="1">
    <citation type="submission" date="2020-08" db="EMBL/GenBank/DDBJ databases">
        <title>Genomic Encyclopedia of Type Strains, Phase IV (KMG-IV): sequencing the most valuable type-strain genomes for metagenomic binning, comparative biology and taxonomic classification.</title>
        <authorList>
            <person name="Goeker M."/>
        </authorList>
    </citation>
    <scope>NUCLEOTIDE SEQUENCE [LARGE SCALE GENOMIC DNA]</scope>
    <source>
        <strain evidence="2 3">DSM 12251</strain>
    </source>
</reference>
<dbReference type="Proteomes" id="UP000534294">
    <property type="component" value="Unassembled WGS sequence"/>
</dbReference>
<keyword evidence="3" id="KW-1185">Reference proteome</keyword>
<organism evidence="2 3">
    <name type="scientific">Prosthecobacter dejongeii</name>
    <dbReference type="NCBI Taxonomy" id="48465"/>
    <lineage>
        <taxon>Bacteria</taxon>
        <taxon>Pseudomonadati</taxon>
        <taxon>Verrucomicrobiota</taxon>
        <taxon>Verrucomicrobiia</taxon>
        <taxon>Verrucomicrobiales</taxon>
        <taxon>Verrucomicrobiaceae</taxon>
        <taxon>Prosthecobacter</taxon>
    </lineage>
</organism>
<evidence type="ECO:0000313" key="3">
    <source>
        <dbReference type="Proteomes" id="UP000534294"/>
    </source>
</evidence>
<keyword evidence="1" id="KW-0472">Membrane</keyword>
<evidence type="ECO:0000313" key="2">
    <source>
        <dbReference type="EMBL" id="MBB5036184.1"/>
    </source>
</evidence>
<dbReference type="AlphaFoldDB" id="A0A7W8DN53"/>
<accession>A0A7W8DN53</accession>
<feature type="transmembrane region" description="Helical" evidence="1">
    <location>
        <begin position="6"/>
        <end position="27"/>
    </location>
</feature>
<keyword evidence="1" id="KW-0812">Transmembrane</keyword>